<dbReference type="Pfam" id="PF03109">
    <property type="entry name" value="ABC1"/>
    <property type="match status" value="1"/>
</dbReference>
<reference evidence="2" key="1">
    <citation type="submission" date="2025-08" db="UniProtKB">
        <authorList>
            <consortium name="RefSeq"/>
        </authorList>
    </citation>
    <scope>IDENTIFICATION</scope>
</reference>
<dbReference type="PROSITE" id="PS50011">
    <property type="entry name" value="PROTEIN_KINASE_DOM"/>
    <property type="match status" value="1"/>
</dbReference>
<dbReference type="PANTHER" id="PTHR43173">
    <property type="entry name" value="ABC1 FAMILY PROTEIN"/>
    <property type="match status" value="1"/>
</dbReference>
<dbReference type="InterPro" id="IPR000719">
    <property type="entry name" value="Prot_kinase_dom"/>
</dbReference>
<organism evidence="2">
    <name type="scientific">Nicotiana tabacum</name>
    <name type="common">Common tobacco</name>
    <dbReference type="NCBI Taxonomy" id="4097"/>
    <lineage>
        <taxon>Eukaryota</taxon>
        <taxon>Viridiplantae</taxon>
        <taxon>Streptophyta</taxon>
        <taxon>Embryophyta</taxon>
        <taxon>Tracheophyta</taxon>
        <taxon>Spermatophyta</taxon>
        <taxon>Magnoliopsida</taxon>
        <taxon>eudicotyledons</taxon>
        <taxon>Gunneridae</taxon>
        <taxon>Pentapetalae</taxon>
        <taxon>asterids</taxon>
        <taxon>lamiids</taxon>
        <taxon>Solanales</taxon>
        <taxon>Solanaceae</taxon>
        <taxon>Nicotianoideae</taxon>
        <taxon>Nicotianeae</taxon>
        <taxon>Nicotiana</taxon>
    </lineage>
</organism>
<dbReference type="InterPro" id="IPR051130">
    <property type="entry name" value="Mito_struct-func_regulator"/>
</dbReference>
<dbReference type="KEGG" id="nta:107762279"/>
<dbReference type="OMA" id="AQMMFDT"/>
<dbReference type="PaxDb" id="4097-A0A1S3X7W8"/>
<evidence type="ECO:0000313" key="2">
    <source>
        <dbReference type="RefSeq" id="XP_016436110.1"/>
    </source>
</evidence>
<dbReference type="OrthoDB" id="427480at2759"/>
<feature type="domain" description="Protein kinase" evidence="1">
    <location>
        <begin position="1"/>
        <end position="196"/>
    </location>
</feature>
<dbReference type="SUPFAM" id="SSF56112">
    <property type="entry name" value="Protein kinase-like (PK-like)"/>
    <property type="match status" value="1"/>
</dbReference>
<dbReference type="GO" id="GO:0004672">
    <property type="term" value="F:protein kinase activity"/>
    <property type="evidence" value="ECO:0007669"/>
    <property type="project" value="InterPro"/>
</dbReference>
<dbReference type="STRING" id="4097.A0A1S3X7W8"/>
<dbReference type="AlphaFoldDB" id="A0A1S3X7W8"/>
<name>A0A1S3X7W8_TOBAC</name>
<gene>
    <name evidence="2" type="primary">LOC107762279</name>
</gene>
<protein>
    <submittedName>
        <fullName evidence="2">Uncharacterized protein slr0889</fullName>
    </submittedName>
</protein>
<dbReference type="InterPro" id="IPR004147">
    <property type="entry name" value="ABC1_dom"/>
</dbReference>
<sequence length="196" mass="21899">MARIRHFLCQNNKKSPVRVPRVIRDMVSRRVLVMEYIDGIPILKLGDEMAKRGIHPDGKLAAAAKQNILKNLSLAYGQMILKSGFFHADPHPGNILICKGSEVALLDYGQVKDLPDELRLGYAKLVLAIADNDPLRASDSYRELGIETLSKCENEQKEMLRLAQTMFDTKLPPGVTMLQPFAEESSIKKIAVKVCL</sequence>
<dbReference type="PANTHER" id="PTHR43173:SF43">
    <property type="entry name" value="PROTEIN KINASE DOMAIN-CONTAINING PROTEIN"/>
    <property type="match status" value="1"/>
</dbReference>
<dbReference type="InterPro" id="IPR011009">
    <property type="entry name" value="Kinase-like_dom_sf"/>
</dbReference>
<accession>A0A1S3X7W8</accession>
<proteinExistence type="predicted"/>
<dbReference type="RefSeq" id="XP_016436110.1">
    <property type="nucleotide sequence ID" value="XM_016580624.1"/>
</dbReference>
<dbReference type="GO" id="GO:0005524">
    <property type="term" value="F:ATP binding"/>
    <property type="evidence" value="ECO:0007669"/>
    <property type="project" value="InterPro"/>
</dbReference>
<evidence type="ECO:0000259" key="1">
    <source>
        <dbReference type="PROSITE" id="PS50011"/>
    </source>
</evidence>